<dbReference type="GO" id="GO:0016020">
    <property type="term" value="C:membrane"/>
    <property type="evidence" value="ECO:0007669"/>
    <property type="project" value="InterPro"/>
</dbReference>
<keyword evidence="4" id="KW-1185">Reference proteome</keyword>
<protein>
    <recommendedName>
        <fullName evidence="2">Neurotransmitter-gated ion-channel transmembrane domain-containing protein</fullName>
    </recommendedName>
</protein>
<keyword evidence="1" id="KW-0812">Transmembrane</keyword>
<dbReference type="Gene3D" id="1.20.58.390">
    <property type="entry name" value="Neurotransmitter-gated ion-channel transmembrane domain"/>
    <property type="match status" value="1"/>
</dbReference>
<evidence type="ECO:0000313" key="4">
    <source>
        <dbReference type="Proteomes" id="UP001283361"/>
    </source>
</evidence>
<evidence type="ECO:0000259" key="2">
    <source>
        <dbReference type="Pfam" id="PF02932"/>
    </source>
</evidence>
<dbReference type="PANTHER" id="PTHR18945">
    <property type="entry name" value="NEUROTRANSMITTER GATED ION CHANNEL"/>
    <property type="match status" value="1"/>
</dbReference>
<feature type="domain" description="Neurotransmitter-gated ion-channel transmembrane" evidence="2">
    <location>
        <begin position="66"/>
        <end position="183"/>
    </location>
</feature>
<keyword evidence="1" id="KW-0472">Membrane</keyword>
<dbReference type="EMBL" id="JAWDGP010004468">
    <property type="protein sequence ID" value="KAK3764104.1"/>
    <property type="molecule type" value="Genomic_DNA"/>
</dbReference>
<dbReference type="InterPro" id="IPR006029">
    <property type="entry name" value="Neurotrans-gated_channel_TM"/>
</dbReference>
<dbReference type="InterPro" id="IPR038050">
    <property type="entry name" value="Neuro_actylchol_rec"/>
</dbReference>
<reference evidence="3" key="1">
    <citation type="journal article" date="2023" name="G3 (Bethesda)">
        <title>A reference genome for the long-term kleptoplast-retaining sea slug Elysia crispata morphotype clarki.</title>
        <authorList>
            <person name="Eastman K.E."/>
            <person name="Pendleton A.L."/>
            <person name="Shaikh M.A."/>
            <person name="Suttiyut T."/>
            <person name="Ogas R."/>
            <person name="Tomko P."/>
            <person name="Gavelis G."/>
            <person name="Widhalm J.R."/>
            <person name="Wisecaver J.H."/>
        </authorList>
    </citation>
    <scope>NUCLEOTIDE SEQUENCE</scope>
    <source>
        <strain evidence="3">ECLA1</strain>
    </source>
</reference>
<keyword evidence="1" id="KW-1133">Transmembrane helix</keyword>
<feature type="transmembrane region" description="Helical" evidence="1">
    <location>
        <begin position="121"/>
        <end position="144"/>
    </location>
</feature>
<dbReference type="Pfam" id="PF02932">
    <property type="entry name" value="Neur_chan_memb"/>
    <property type="match status" value="1"/>
</dbReference>
<comment type="caution">
    <text evidence="3">The sequence shown here is derived from an EMBL/GenBank/DDBJ whole genome shotgun (WGS) entry which is preliminary data.</text>
</comment>
<dbReference type="InterPro" id="IPR036719">
    <property type="entry name" value="Neuro-gated_channel_TM_sf"/>
</dbReference>
<feature type="transmembrane region" description="Helical" evidence="1">
    <location>
        <begin position="62"/>
        <end position="85"/>
    </location>
</feature>
<dbReference type="GO" id="GO:0004888">
    <property type="term" value="F:transmembrane signaling receptor activity"/>
    <property type="evidence" value="ECO:0007669"/>
    <property type="project" value="InterPro"/>
</dbReference>
<name>A0AAE0Z743_9GAST</name>
<proteinExistence type="predicted"/>
<dbReference type="SUPFAM" id="SSF90112">
    <property type="entry name" value="Neurotransmitter-gated ion-channel transmembrane pore"/>
    <property type="match status" value="1"/>
</dbReference>
<organism evidence="3 4">
    <name type="scientific">Elysia crispata</name>
    <name type="common">lettuce slug</name>
    <dbReference type="NCBI Taxonomy" id="231223"/>
    <lineage>
        <taxon>Eukaryota</taxon>
        <taxon>Metazoa</taxon>
        <taxon>Spiralia</taxon>
        <taxon>Lophotrochozoa</taxon>
        <taxon>Mollusca</taxon>
        <taxon>Gastropoda</taxon>
        <taxon>Heterobranchia</taxon>
        <taxon>Euthyneura</taxon>
        <taxon>Panpulmonata</taxon>
        <taxon>Sacoglossa</taxon>
        <taxon>Placobranchoidea</taxon>
        <taxon>Plakobranchidae</taxon>
        <taxon>Elysia</taxon>
    </lineage>
</organism>
<dbReference type="GO" id="GO:0005216">
    <property type="term" value="F:monoatomic ion channel activity"/>
    <property type="evidence" value="ECO:0007669"/>
    <property type="project" value="InterPro"/>
</dbReference>
<dbReference type="AlphaFoldDB" id="A0AAE0Z743"/>
<evidence type="ECO:0000313" key="3">
    <source>
        <dbReference type="EMBL" id="KAK3764104.1"/>
    </source>
</evidence>
<dbReference type="CDD" id="cd19051">
    <property type="entry name" value="LGIC_TM_cation"/>
    <property type="match status" value="1"/>
</dbReference>
<accession>A0AAE0Z743</accession>
<feature type="transmembrane region" description="Helical" evidence="1">
    <location>
        <begin position="91"/>
        <end position="109"/>
    </location>
</feature>
<sequence>MSTFRNIEVRSGVDGGSCVSWESYSAGAIWDLKNMTFEDISASDGLTRFQFKLELKRMRTYYVVNIIIPMLFLSLTSSLAFYLLAGAGKKVGMSMALLLVYSVYLIIIADNMPQTSKQGSLLAVYLIILLAVTTMGVVWSVAVLRLHHTNDDLPVGTVTGAFIRCARHCLRLENPHDVLINKEGAMPLTPARDFNDCDSMSTATEDQAKQWTPAMQKRSSELGFLNSRAQHESPITFASVLSMSTTGEKRETKT</sequence>
<dbReference type="Proteomes" id="UP001283361">
    <property type="component" value="Unassembled WGS sequence"/>
</dbReference>
<evidence type="ECO:0000256" key="1">
    <source>
        <dbReference type="SAM" id="Phobius"/>
    </source>
</evidence>
<dbReference type="InterPro" id="IPR006201">
    <property type="entry name" value="Neur_channel"/>
</dbReference>
<gene>
    <name evidence="3" type="ORF">RRG08_039276</name>
</gene>